<evidence type="ECO:0000256" key="14">
    <source>
        <dbReference type="ARBA" id="ARBA00047972"/>
    </source>
</evidence>
<evidence type="ECO:0000313" key="17">
    <source>
        <dbReference type="Proteomes" id="UP000694403"/>
    </source>
</evidence>
<comment type="function">
    <text evidence="12">Acts as an acyl-protein thioesterase that hydrolyzes fatty acids from acylated residues in proteins. Regulates the mitochondrial S-depalmitoylation of the nucleophilic active site residue of peroxiredoxin-5/PRDX5, a key antioxidant protein, therefore modulating mitochondrial antioxidant ability. Also catalyzes the deglucuronidation of mycophenolic acid acyl-glucuronide, an active metabolite of the immunosuppressant drug mycophenolate.</text>
</comment>
<evidence type="ECO:0000256" key="9">
    <source>
        <dbReference type="ARBA" id="ARBA00041520"/>
    </source>
</evidence>
<dbReference type="PANTHER" id="PTHR16138:SF7">
    <property type="entry name" value="PALMITOYL-PROTEIN THIOESTERASE ABHD10, MITOCHONDRIAL"/>
    <property type="match status" value="1"/>
</dbReference>
<dbReference type="InterPro" id="IPR052382">
    <property type="entry name" value="ABHD10_acyl-thioesterase"/>
</dbReference>
<organism evidence="16 17">
    <name type="scientific">Chelydra serpentina</name>
    <name type="common">Snapping turtle</name>
    <name type="synonym">Testudo serpentina</name>
    <dbReference type="NCBI Taxonomy" id="8475"/>
    <lineage>
        <taxon>Eukaryota</taxon>
        <taxon>Metazoa</taxon>
        <taxon>Chordata</taxon>
        <taxon>Craniata</taxon>
        <taxon>Vertebrata</taxon>
        <taxon>Euteleostomi</taxon>
        <taxon>Archelosauria</taxon>
        <taxon>Testudinata</taxon>
        <taxon>Testudines</taxon>
        <taxon>Cryptodira</taxon>
        <taxon>Durocryptodira</taxon>
        <taxon>Americhelydia</taxon>
        <taxon>Chelydroidea</taxon>
        <taxon>Chelydridae</taxon>
        <taxon>Chelydra</taxon>
    </lineage>
</organism>
<evidence type="ECO:0000256" key="2">
    <source>
        <dbReference type="ARBA" id="ARBA00008645"/>
    </source>
</evidence>
<evidence type="ECO:0000256" key="1">
    <source>
        <dbReference type="ARBA" id="ARBA00004173"/>
    </source>
</evidence>
<dbReference type="GO" id="GO:0008474">
    <property type="term" value="F:palmitoyl-(protein) hydrolase activity"/>
    <property type="evidence" value="ECO:0007669"/>
    <property type="project" value="UniProtKB-EC"/>
</dbReference>
<dbReference type="PANTHER" id="PTHR16138">
    <property type="entry name" value="MYCOPHENOLIC ACID ACYL-GLUCURONIDE ESTERASE, MITOCHONDRIAL"/>
    <property type="match status" value="1"/>
</dbReference>
<keyword evidence="4" id="KW-0378">Hydrolase</keyword>
<dbReference type="InterPro" id="IPR000073">
    <property type="entry name" value="AB_hydrolase_1"/>
</dbReference>
<dbReference type="GO" id="GO:0005739">
    <property type="term" value="C:mitochondrion"/>
    <property type="evidence" value="ECO:0007669"/>
    <property type="project" value="UniProtKB-SubCell"/>
</dbReference>
<dbReference type="GO" id="GO:0102390">
    <property type="term" value="F:mycophenolic acid acyl-glucuronide esterase activity"/>
    <property type="evidence" value="ECO:0007669"/>
    <property type="project" value="UniProtKB-EC"/>
</dbReference>
<dbReference type="InterPro" id="IPR029058">
    <property type="entry name" value="AB_hydrolase_fold"/>
</dbReference>
<dbReference type="EC" id="3.1.1.93" evidence="7"/>
<comment type="similarity">
    <text evidence="2">Belongs to the AB hydrolase superfamily.</text>
</comment>
<dbReference type="PROSITE" id="PS51257">
    <property type="entry name" value="PROKAR_LIPOPROTEIN"/>
    <property type="match status" value="1"/>
</dbReference>
<evidence type="ECO:0000259" key="15">
    <source>
        <dbReference type="Pfam" id="PF00561"/>
    </source>
</evidence>
<reference evidence="16" key="2">
    <citation type="submission" date="2025-09" db="UniProtKB">
        <authorList>
            <consortium name="Ensembl"/>
        </authorList>
    </citation>
    <scope>IDENTIFICATION</scope>
</reference>
<dbReference type="AlphaFoldDB" id="A0A8C3RM30"/>
<dbReference type="SUPFAM" id="SSF53474">
    <property type="entry name" value="alpha/beta-Hydrolases"/>
    <property type="match status" value="1"/>
</dbReference>
<evidence type="ECO:0000256" key="3">
    <source>
        <dbReference type="ARBA" id="ARBA00012423"/>
    </source>
</evidence>
<comment type="catalytic activity">
    <reaction evidence="14">
        <text>mycophenolic acid O-acyl-beta-D-glucuronide + H2O = mycophenolate + D-glucuronate + H(+)</text>
        <dbReference type="Rhea" id="RHEA:34179"/>
        <dbReference type="ChEBI" id="CHEBI:15377"/>
        <dbReference type="ChEBI" id="CHEBI:15378"/>
        <dbReference type="ChEBI" id="CHEBI:58720"/>
        <dbReference type="ChEBI" id="CHEBI:62932"/>
        <dbReference type="ChEBI" id="CHEBI:66982"/>
        <dbReference type="EC" id="3.1.1.93"/>
    </reaction>
    <physiologicalReaction direction="left-to-right" evidence="14">
        <dbReference type="Rhea" id="RHEA:34180"/>
    </physiologicalReaction>
</comment>
<evidence type="ECO:0000256" key="8">
    <source>
        <dbReference type="ARBA" id="ARBA00039314"/>
    </source>
</evidence>
<evidence type="ECO:0000256" key="12">
    <source>
        <dbReference type="ARBA" id="ARBA00046047"/>
    </source>
</evidence>
<dbReference type="EC" id="3.1.2.22" evidence="3"/>
<feature type="domain" description="AB hydrolase-1" evidence="15">
    <location>
        <begin position="174"/>
        <end position="290"/>
    </location>
</feature>
<dbReference type="Ensembl" id="ENSCSRT00000001342.1">
    <property type="protein sequence ID" value="ENSCSRP00000001303.1"/>
    <property type="gene ID" value="ENSCSRG00000001056.1"/>
</dbReference>
<evidence type="ECO:0000256" key="6">
    <source>
        <dbReference type="ARBA" id="ARBA00023128"/>
    </source>
</evidence>
<keyword evidence="6" id="KW-0496">Mitochondrion</keyword>
<dbReference type="Pfam" id="PF00561">
    <property type="entry name" value="Abhydrolase_1"/>
    <property type="match status" value="1"/>
</dbReference>
<proteinExistence type="inferred from homology"/>
<evidence type="ECO:0000256" key="10">
    <source>
        <dbReference type="ARBA" id="ARBA00042645"/>
    </source>
</evidence>
<dbReference type="Proteomes" id="UP000694403">
    <property type="component" value="Unplaced"/>
</dbReference>
<protein>
    <recommendedName>
        <fullName evidence="8">Palmitoyl-protein thioesterase ABHD10, mitochondrial</fullName>
        <ecNumber evidence="7">3.1.1.93</ecNumber>
        <ecNumber evidence="3">3.1.2.22</ecNumber>
    </recommendedName>
    <alternativeName>
        <fullName evidence="10">Acyl-protein thioesterase ABHD10</fullName>
    </alternativeName>
    <alternativeName>
        <fullName evidence="11">Alpha/beta hydrolase domain-containing protein 10</fullName>
    </alternativeName>
    <alternativeName>
        <fullName evidence="9">Mycophenolic acid acyl-glucuronide esterase, mitochondrial</fullName>
    </alternativeName>
</protein>
<sequence length="401" mass="43957">MRTPPPCPPPGGGACAVLSLYLVTRRRLRTFSSSSPEAPTQHPYDVVERALGGERNNTCVQPPFLREAHAQVLPALPRNDEGGTFAPTRGGAVRGRDMAAAGGGAWALWWRGLTWGRAATRCAVSGAGRASLLLLRWSPGQLPACRQKSSISFLSRPDRPNLAYNKIKGKNPGVVFLPGFNSDMNGQKAVALEDFCKSLGHAFVRFDYTGCGSSDGNLQECTFGKWRKDVLSVLDELTNGPQILVGSSLGGWLMLHAAIARPEKVAALVGVAVAADYLVTTFKQLPLEVQKEIEEKGEWKLPTKHNEEGFYCLSYEFVKEAENHCLLRNPIPITCPIKLIHGMKDEDVPWQVSMQIADHVVSTDVDVILRKVGQHRMNEKDDMKLLVYTVDDLIDKLSTLA</sequence>
<dbReference type="Gene3D" id="3.40.50.1820">
    <property type="entry name" value="alpha/beta hydrolase"/>
    <property type="match status" value="1"/>
</dbReference>
<reference evidence="16" key="1">
    <citation type="submission" date="2025-08" db="UniProtKB">
        <authorList>
            <consortium name="Ensembl"/>
        </authorList>
    </citation>
    <scope>IDENTIFICATION</scope>
</reference>
<accession>A0A8C3RM30</accession>
<comment type="catalytic activity">
    <reaction evidence="13">
        <text>S-hexadecanoyl-L-cysteinyl-[protein] + H2O = L-cysteinyl-[protein] + hexadecanoate + H(+)</text>
        <dbReference type="Rhea" id="RHEA:19233"/>
        <dbReference type="Rhea" id="RHEA-COMP:10131"/>
        <dbReference type="Rhea" id="RHEA-COMP:11032"/>
        <dbReference type="ChEBI" id="CHEBI:7896"/>
        <dbReference type="ChEBI" id="CHEBI:15377"/>
        <dbReference type="ChEBI" id="CHEBI:15378"/>
        <dbReference type="ChEBI" id="CHEBI:29950"/>
        <dbReference type="ChEBI" id="CHEBI:74151"/>
        <dbReference type="EC" id="3.1.2.22"/>
    </reaction>
    <physiologicalReaction direction="left-to-right" evidence="13">
        <dbReference type="Rhea" id="RHEA:19234"/>
    </physiologicalReaction>
</comment>
<dbReference type="GO" id="GO:0004553">
    <property type="term" value="F:hydrolase activity, hydrolyzing O-glycosyl compounds"/>
    <property type="evidence" value="ECO:0007669"/>
    <property type="project" value="TreeGrafter"/>
</dbReference>
<evidence type="ECO:0000313" key="16">
    <source>
        <dbReference type="Ensembl" id="ENSCSRP00000001303.1"/>
    </source>
</evidence>
<keyword evidence="5" id="KW-0809">Transit peptide</keyword>
<evidence type="ECO:0000256" key="7">
    <source>
        <dbReference type="ARBA" id="ARBA00039132"/>
    </source>
</evidence>
<name>A0A8C3RM30_CHESE</name>
<evidence type="ECO:0000256" key="11">
    <source>
        <dbReference type="ARBA" id="ARBA00042704"/>
    </source>
</evidence>
<dbReference type="FunFam" id="3.40.50.1820:FF:000164">
    <property type="entry name" value="Mycophenolic acid acyl-glucuronide esterase, mitochondrial"/>
    <property type="match status" value="1"/>
</dbReference>
<evidence type="ECO:0000256" key="13">
    <source>
        <dbReference type="ARBA" id="ARBA00047409"/>
    </source>
</evidence>
<evidence type="ECO:0000256" key="5">
    <source>
        <dbReference type="ARBA" id="ARBA00022946"/>
    </source>
</evidence>
<keyword evidence="17" id="KW-1185">Reference proteome</keyword>
<evidence type="ECO:0000256" key="4">
    <source>
        <dbReference type="ARBA" id="ARBA00022801"/>
    </source>
</evidence>
<comment type="subcellular location">
    <subcellularLocation>
        <location evidence="1">Mitochondrion</location>
    </subcellularLocation>
</comment>